<dbReference type="GO" id="GO:0016491">
    <property type="term" value="F:oxidoreductase activity"/>
    <property type="evidence" value="ECO:0007669"/>
    <property type="project" value="UniProtKB-KW"/>
</dbReference>
<name>A0A484BJL9_DRONA</name>
<dbReference type="PRINTS" id="PR00081">
    <property type="entry name" value="GDHRDH"/>
</dbReference>
<evidence type="ECO:0000256" key="1">
    <source>
        <dbReference type="ARBA" id="ARBA00023002"/>
    </source>
</evidence>
<feature type="signal peptide" evidence="3">
    <location>
        <begin position="1"/>
        <end position="16"/>
    </location>
</feature>
<dbReference type="InterPro" id="IPR036291">
    <property type="entry name" value="NAD(P)-bd_dom_sf"/>
</dbReference>
<dbReference type="OMA" id="WTRAVNW"/>
<dbReference type="OrthoDB" id="7736742at2759"/>
<dbReference type="STRING" id="7232.A0A484BJL9"/>
<keyword evidence="3" id="KW-0732">Signal</keyword>
<gene>
    <name evidence="4" type="ORF">AWZ03_004541</name>
</gene>
<feature type="region of interest" description="Disordered" evidence="2">
    <location>
        <begin position="552"/>
        <end position="572"/>
    </location>
</feature>
<dbReference type="SUPFAM" id="SSF51735">
    <property type="entry name" value="NAD(P)-binding Rossmann-fold domains"/>
    <property type="match status" value="1"/>
</dbReference>
<keyword evidence="1" id="KW-0560">Oxidoreductase</keyword>
<dbReference type="InterPro" id="IPR002347">
    <property type="entry name" value="SDR_fam"/>
</dbReference>
<proteinExistence type="predicted"/>
<dbReference type="CDD" id="cd05327">
    <property type="entry name" value="retinol-DH_like_SDR_c_like"/>
    <property type="match status" value="1"/>
</dbReference>
<feature type="chain" id="PRO_5019853110" evidence="3">
    <location>
        <begin position="17"/>
        <end position="1367"/>
    </location>
</feature>
<evidence type="ECO:0000256" key="3">
    <source>
        <dbReference type="SAM" id="SignalP"/>
    </source>
</evidence>
<accession>A0A484BJL9</accession>
<feature type="region of interest" description="Disordered" evidence="2">
    <location>
        <begin position="633"/>
        <end position="692"/>
    </location>
</feature>
<dbReference type="PANTHER" id="PTHR43157:SF66">
    <property type="entry name" value="WW DOMAIN-CONTAINING OXIDOREDUCTASE-LIKE PROTEIN"/>
    <property type="match status" value="1"/>
</dbReference>
<reference evidence="4 5" key="1">
    <citation type="journal article" date="2019" name="J. Hered.">
        <title>An Improved Genome Assembly for Drosophila navojoa, the Basal Species in the mojavensis Cluster.</title>
        <authorList>
            <person name="Vanderlinde T."/>
            <person name="Dupim E.G."/>
            <person name="Nazario-Yepiz N.O."/>
            <person name="Carvalho A.B."/>
        </authorList>
    </citation>
    <scope>NUCLEOTIDE SEQUENCE [LARGE SCALE GENOMIC DNA]</scope>
    <source>
        <strain evidence="4">Navoj_Jal97</strain>
        <tissue evidence="4">Whole organism</tissue>
    </source>
</reference>
<dbReference type="Gene3D" id="3.40.50.720">
    <property type="entry name" value="NAD(P)-binding Rossmann-like Domain"/>
    <property type="match status" value="1"/>
</dbReference>
<feature type="compositionally biased region" description="Basic and acidic residues" evidence="2">
    <location>
        <begin position="780"/>
        <end position="795"/>
    </location>
</feature>
<dbReference type="EMBL" id="LSRL02000027">
    <property type="protein sequence ID" value="TDG49056.1"/>
    <property type="molecule type" value="Genomic_DNA"/>
</dbReference>
<dbReference type="Pfam" id="PF00106">
    <property type="entry name" value="adh_short"/>
    <property type="match status" value="1"/>
</dbReference>
<feature type="compositionally biased region" description="Basic and acidic residues" evidence="2">
    <location>
        <begin position="805"/>
        <end position="824"/>
    </location>
</feature>
<feature type="compositionally biased region" description="Basic residues" evidence="2">
    <location>
        <begin position="653"/>
        <end position="663"/>
    </location>
</feature>
<evidence type="ECO:0000256" key="2">
    <source>
        <dbReference type="SAM" id="MobiDB-lite"/>
    </source>
</evidence>
<feature type="compositionally biased region" description="Acidic residues" evidence="2">
    <location>
        <begin position="747"/>
        <end position="756"/>
    </location>
</feature>
<comment type="caution">
    <text evidence="4">The sequence shown here is derived from an EMBL/GenBank/DDBJ whole genome shotgun (WGS) entry which is preliminary data.</text>
</comment>
<protein>
    <submittedName>
        <fullName evidence="4">Uncharacterized protein</fullName>
    </submittedName>
</protein>
<dbReference type="Proteomes" id="UP000295192">
    <property type="component" value="Unassembled WGS sequence"/>
</dbReference>
<keyword evidence="5" id="KW-1185">Reference proteome</keyword>
<feature type="region of interest" description="Disordered" evidence="2">
    <location>
        <begin position="728"/>
        <end position="855"/>
    </location>
</feature>
<feature type="compositionally biased region" description="Acidic residues" evidence="2">
    <location>
        <begin position="637"/>
        <end position="646"/>
    </location>
</feature>
<sequence length="1367" mass="154083">MMLWPVLFALLAVCQADTLVQLHVNRPYNDISEKFISFVVRPEDLYDALDGKNRKAVTSMAALLGDAYVKFVGDFYFASNAPQRLRNPTKIIWKGFNRWTRAVNWTMILPVPYAPDEWDSMHTLKILNTSYMVGITDCIWQLGTDFGTSRARDYVQELNTLKLMTDTFNPYVDSWRVMGADISAGSSADETRKYVEMSKDVNAAFGWTQPANMLPSSSLGSYIYDSDPALKTLQQQRVPLWLTLPDERKGAQSIEKRLLGDDTTDALRWAQTLGDAASGGFDVVFKRMSLEDFERPNFSYYVTAIFKKVMGSRVFPARPLNVFAPTNKLYTHCANAVSGGLAFMVVNTEEQPTTITVRSTSRLSNSDIWQYVLTSENGRMRLNNAKLSLNSTLRPQVIGKDSSKPLQLITPSMSVGFWVLPSVNLEHCQYSEVEADNVSAESSPDGRSASGYSSADRLLQRLIEETAVSRGSLQSTLNRHRRFVLDNPELEVPETLLGRLLQPFNRVPRQKPAAVAPVKRQVKIEAKSKSQAVRPCEALNWLRNVVEQSRDALRHRRSRRSPSDYAGPFFYNRHGKKTTVTKKITEIRKPERKVKPLFDLAEFDEEEFFKKMGEQPEPPPYSRLPEGDVHLKHIESPDGEESEMQPDPEPIRYKKRRKSKGKPLKILQRSQEEEEMEEVPEAPKTQERQKLRLLPTEFFEALPAPAPKQSKRLNLGATLNSLLFPEPFSNKASVSKSPSNNSKQVEELDPDVDSVEGDGNRKRSAKSGNAATDFLQAQRELGKHFLSHIHEHSQREQQFPMGGDSFREQSDDPEREVEPRKEAKLLPGNDNEEDYFSAKPRQPVPAPKRLKKPADESITSWWDMPAFRRRRALPQPLNYADAALNSNVIHKDDQQELLPLGRYSVYEYKVDLPTVTPASEPEKPDSKIMKITNTKAQGSNCRKITTLSDNIVTTVKSKVSKFMSIISRHMNEWYNTLAKHLDSEPTPSHTAAVRVENAIDNFDRETHSAARLFSQSQSKRSRRSSYINQTAMGFVLAWLPSDHYVRDMCIITLTAAFVATLLSIRFYLRITAGRCFTETKMEGKTVIITGANSGIGKETAKDLAGRGARVIMACRNLETANAAKDEIVKETNNNKVLVKKLDLGSQKSVREFAADIVKTEPKIDVLIHNAGMALAFRGQTSEDGIELTMATNHYGPFLLTHLLIDVLKKSAPSRIVIVASELYRFASVNVNKLNPIGTFPAAYLYYVSKFANIYFARELAKRLEGTNVTVNFLHPGMIDSGIWRNVPFPLNLPMMAITKGFFKTTKAGAQTTIYLATSDEVANVSGKYFMDCKEATLSAAAMDMEKARQIWEESVKIVKLTPQDPKI</sequence>
<evidence type="ECO:0000313" key="4">
    <source>
        <dbReference type="EMBL" id="TDG49056.1"/>
    </source>
</evidence>
<dbReference type="PANTHER" id="PTHR43157">
    <property type="entry name" value="PHOSPHATIDYLINOSITOL-GLYCAN BIOSYNTHESIS CLASS F PROTEIN-RELATED"/>
    <property type="match status" value="1"/>
</dbReference>
<dbReference type="FunFam" id="3.40.50.720:FF:000500">
    <property type="entry name" value="Blast:Retinol dehydrogenase 14"/>
    <property type="match status" value="1"/>
</dbReference>
<feature type="compositionally biased region" description="Polar residues" evidence="2">
    <location>
        <begin position="730"/>
        <end position="743"/>
    </location>
</feature>
<evidence type="ECO:0000313" key="5">
    <source>
        <dbReference type="Proteomes" id="UP000295192"/>
    </source>
</evidence>
<organism evidence="4 5">
    <name type="scientific">Drosophila navojoa</name>
    <name type="common">Fruit fly</name>
    <dbReference type="NCBI Taxonomy" id="7232"/>
    <lineage>
        <taxon>Eukaryota</taxon>
        <taxon>Metazoa</taxon>
        <taxon>Ecdysozoa</taxon>
        <taxon>Arthropoda</taxon>
        <taxon>Hexapoda</taxon>
        <taxon>Insecta</taxon>
        <taxon>Pterygota</taxon>
        <taxon>Neoptera</taxon>
        <taxon>Endopterygota</taxon>
        <taxon>Diptera</taxon>
        <taxon>Brachycera</taxon>
        <taxon>Muscomorpha</taxon>
        <taxon>Ephydroidea</taxon>
        <taxon>Drosophilidae</taxon>
        <taxon>Drosophila</taxon>
    </lineage>
</organism>